<reference evidence="2" key="1">
    <citation type="submission" date="2022-09" db="EMBL/GenBank/DDBJ databases">
        <title>Fusarium specimens isolated from Avocado Roots.</title>
        <authorList>
            <person name="Stajich J."/>
            <person name="Roper C."/>
            <person name="Heimlech-Rivalta G."/>
        </authorList>
    </citation>
    <scope>NUCLEOTIDE SEQUENCE</scope>
    <source>
        <strain evidence="2">CF00136</strain>
    </source>
</reference>
<evidence type="ECO:0000313" key="2">
    <source>
        <dbReference type="EMBL" id="KAJ4245058.1"/>
    </source>
</evidence>
<dbReference type="InterPro" id="IPR045518">
    <property type="entry name" value="2EXR"/>
</dbReference>
<dbReference type="AlphaFoldDB" id="A0A9W8V6Z8"/>
<protein>
    <recommendedName>
        <fullName evidence="1">2EXR domain-containing protein</fullName>
    </recommendedName>
</protein>
<feature type="domain" description="2EXR" evidence="1">
    <location>
        <begin position="5"/>
        <end position="112"/>
    </location>
</feature>
<dbReference type="EMBL" id="JAOQAZ010000048">
    <property type="protein sequence ID" value="KAJ4245058.1"/>
    <property type="molecule type" value="Genomic_DNA"/>
</dbReference>
<sequence length="340" mass="39447">MANTFHRFNDLPRELRDLIWNHALRPSSPGVHIFKLNYPALGTSNDGFVDVAASIDLASALRLDIPSRSPFFTNVTEASSNHSASWWKQGNPSTYLIDRGMWTACKESRLVIGRSLDWKHWCEVRRQMYSNLWSTLEWGFAPATIRFGNKDVKDRCYTVLPHQDLFVLQAHAMIGRYGLHFQDDLPWKFPRFHVLSIKHMGIEYNPAWGVEIQNAGSNYAEHDAIKKIMEAVYLYQHVWIVDYNLTRRPNVSGHRDTEDLGMVTFHASDRRFVEVECNYKGSSLQDWQYIQEKEEGSACCTSIEFIMKARDTWNADPSRFLYSDAKTIKLLGWERLEQSS</sequence>
<evidence type="ECO:0000313" key="3">
    <source>
        <dbReference type="Proteomes" id="UP001152049"/>
    </source>
</evidence>
<dbReference type="Proteomes" id="UP001152049">
    <property type="component" value="Unassembled WGS sequence"/>
</dbReference>
<dbReference type="OrthoDB" id="3596450at2759"/>
<evidence type="ECO:0000259" key="1">
    <source>
        <dbReference type="Pfam" id="PF20150"/>
    </source>
</evidence>
<organism evidence="2 3">
    <name type="scientific">Fusarium torreyae</name>
    <dbReference type="NCBI Taxonomy" id="1237075"/>
    <lineage>
        <taxon>Eukaryota</taxon>
        <taxon>Fungi</taxon>
        <taxon>Dikarya</taxon>
        <taxon>Ascomycota</taxon>
        <taxon>Pezizomycotina</taxon>
        <taxon>Sordariomycetes</taxon>
        <taxon>Hypocreomycetidae</taxon>
        <taxon>Hypocreales</taxon>
        <taxon>Nectriaceae</taxon>
        <taxon>Fusarium</taxon>
    </lineage>
</organism>
<keyword evidence="3" id="KW-1185">Reference proteome</keyword>
<comment type="caution">
    <text evidence="2">The sequence shown here is derived from an EMBL/GenBank/DDBJ whole genome shotgun (WGS) entry which is preliminary data.</text>
</comment>
<proteinExistence type="predicted"/>
<gene>
    <name evidence="2" type="ORF">NW762_014269</name>
</gene>
<name>A0A9W8V6Z8_9HYPO</name>
<accession>A0A9W8V6Z8</accession>
<dbReference type="Pfam" id="PF20150">
    <property type="entry name" value="2EXR"/>
    <property type="match status" value="1"/>
</dbReference>